<dbReference type="Proteomes" id="UP001165064">
    <property type="component" value="Unassembled WGS sequence"/>
</dbReference>
<sequence>MKFVADRYPFHCSQESEWKLIPRSIENIELDMSKIKYPGLKPPNFVPFGMVFPDEVHPNLKVTVKIHFYTTVFITEQNILTFEEQLLLGIEKRWHMVLKNVPKNVEIIKHPEYRNIKIDFMPLYQIMRRNLKSVHREGPRERFGKLKIKELNRFNGRESIEMSKNRVREMRDEEHQQIWEKLNECGLSSVPDLVVYP</sequence>
<accession>A0ACB5TZN2</accession>
<gene>
    <name evidence="1" type="ORF">Amon02_001038300</name>
</gene>
<organism evidence="1 2">
    <name type="scientific">Ambrosiozyma monospora</name>
    <name type="common">Yeast</name>
    <name type="synonym">Endomycopsis monosporus</name>
    <dbReference type="NCBI Taxonomy" id="43982"/>
    <lineage>
        <taxon>Eukaryota</taxon>
        <taxon>Fungi</taxon>
        <taxon>Dikarya</taxon>
        <taxon>Ascomycota</taxon>
        <taxon>Saccharomycotina</taxon>
        <taxon>Pichiomycetes</taxon>
        <taxon>Pichiales</taxon>
        <taxon>Pichiaceae</taxon>
        <taxon>Ambrosiozyma</taxon>
    </lineage>
</organism>
<dbReference type="EMBL" id="BSXS01010339">
    <property type="protein sequence ID" value="GME98007.1"/>
    <property type="molecule type" value="Genomic_DNA"/>
</dbReference>
<evidence type="ECO:0000313" key="2">
    <source>
        <dbReference type="Proteomes" id="UP001165064"/>
    </source>
</evidence>
<name>A0ACB5TZN2_AMBMO</name>
<protein>
    <submittedName>
        <fullName evidence="1">Unnamed protein product</fullName>
    </submittedName>
</protein>
<comment type="caution">
    <text evidence="1">The sequence shown here is derived from an EMBL/GenBank/DDBJ whole genome shotgun (WGS) entry which is preliminary data.</text>
</comment>
<proteinExistence type="predicted"/>
<reference evidence="1" key="1">
    <citation type="submission" date="2023-04" db="EMBL/GenBank/DDBJ databases">
        <title>Ambrosiozyma monospora NBRC 10751.</title>
        <authorList>
            <person name="Ichikawa N."/>
            <person name="Sato H."/>
            <person name="Tonouchi N."/>
        </authorList>
    </citation>
    <scope>NUCLEOTIDE SEQUENCE</scope>
    <source>
        <strain evidence="1">NBRC 10751</strain>
    </source>
</reference>
<evidence type="ECO:0000313" key="1">
    <source>
        <dbReference type="EMBL" id="GME98007.1"/>
    </source>
</evidence>
<keyword evidence="2" id="KW-1185">Reference proteome</keyword>